<organism evidence="1">
    <name type="scientific">Zea mays</name>
    <name type="common">Maize</name>
    <dbReference type="NCBI Taxonomy" id="4577"/>
    <lineage>
        <taxon>Eukaryota</taxon>
        <taxon>Viridiplantae</taxon>
        <taxon>Streptophyta</taxon>
        <taxon>Embryophyta</taxon>
        <taxon>Tracheophyta</taxon>
        <taxon>Spermatophyta</taxon>
        <taxon>Magnoliopsida</taxon>
        <taxon>Liliopsida</taxon>
        <taxon>Poales</taxon>
        <taxon>Poaceae</taxon>
        <taxon>PACMAD clade</taxon>
        <taxon>Panicoideae</taxon>
        <taxon>Andropogonodae</taxon>
        <taxon>Andropogoneae</taxon>
        <taxon>Tripsacinae</taxon>
        <taxon>Zea</taxon>
    </lineage>
</organism>
<dbReference type="AlphaFoldDB" id="C4J7L2"/>
<dbReference type="EMBL" id="BT086809">
    <property type="protein sequence ID" value="ACR37162.1"/>
    <property type="molecule type" value="mRNA"/>
</dbReference>
<reference evidence="1" key="1">
    <citation type="journal article" date="2009" name="PLoS Genet.">
        <title>Sequencing, mapping, and analysis of 27,455 maize full-length cDNAs.</title>
        <authorList>
            <person name="Soderlund C."/>
            <person name="Descour A."/>
            <person name="Kudrna D."/>
            <person name="Bomhoff M."/>
            <person name="Boyd L."/>
            <person name="Currie J."/>
            <person name="Angelova A."/>
            <person name="Collura K."/>
            <person name="Wissotski M."/>
            <person name="Ashley E."/>
            <person name="Morrow D."/>
            <person name="Fernandes J."/>
            <person name="Walbot V."/>
            <person name="Yu Y."/>
        </authorList>
    </citation>
    <scope>NUCLEOTIDE SEQUENCE</scope>
    <source>
        <strain evidence="1">B73</strain>
    </source>
</reference>
<accession>C4J7L2</accession>
<proteinExistence type="evidence at transcript level"/>
<sequence>MLVVILADSSMISMSIIHEQVPLDSDQNHSVKNHKEYEGWRRAEAMHRGASV</sequence>
<name>C4J7L2_MAIZE</name>
<protein>
    <submittedName>
        <fullName evidence="1">Uncharacterized protein</fullName>
    </submittedName>
</protein>
<evidence type="ECO:0000313" key="1">
    <source>
        <dbReference type="EMBL" id="ACR37162.1"/>
    </source>
</evidence>